<dbReference type="InterPro" id="IPR004089">
    <property type="entry name" value="MCPsignal_dom"/>
</dbReference>
<dbReference type="PANTHER" id="PTHR32089">
    <property type="entry name" value="METHYL-ACCEPTING CHEMOTAXIS PROTEIN MCPB"/>
    <property type="match status" value="1"/>
</dbReference>
<dbReference type="PROSITE" id="PS50885">
    <property type="entry name" value="HAMP"/>
    <property type="match status" value="1"/>
</dbReference>
<feature type="domain" description="Methyl-accepting transducer" evidence="8">
    <location>
        <begin position="720"/>
        <end position="953"/>
    </location>
</feature>
<accession>A0A545TKE4</accession>
<organism evidence="11 12">
    <name type="scientific">Denitrobaculum tricleocarpae</name>
    <dbReference type="NCBI Taxonomy" id="2591009"/>
    <lineage>
        <taxon>Bacteria</taxon>
        <taxon>Pseudomonadati</taxon>
        <taxon>Pseudomonadota</taxon>
        <taxon>Alphaproteobacteria</taxon>
        <taxon>Rhodospirillales</taxon>
        <taxon>Rhodospirillaceae</taxon>
        <taxon>Denitrobaculum</taxon>
    </lineage>
</organism>
<proteinExistence type="inferred from homology"/>
<keyword evidence="3 5" id="KW-0807">Transducer</keyword>
<dbReference type="RefSeq" id="WP_142898029.1">
    <property type="nucleotide sequence ID" value="NZ_ML660058.1"/>
</dbReference>
<evidence type="ECO:0000256" key="1">
    <source>
        <dbReference type="ARBA" id="ARBA00004429"/>
    </source>
</evidence>
<dbReference type="Gene3D" id="2.40.10.220">
    <property type="entry name" value="predicted glycosyltransferase like domains"/>
    <property type="match status" value="1"/>
</dbReference>
<dbReference type="GO" id="GO:0004888">
    <property type="term" value="F:transmembrane signaling receptor activity"/>
    <property type="evidence" value="ECO:0007669"/>
    <property type="project" value="InterPro"/>
</dbReference>
<dbReference type="GO" id="GO:0035438">
    <property type="term" value="F:cyclic-di-GMP binding"/>
    <property type="evidence" value="ECO:0007669"/>
    <property type="project" value="InterPro"/>
</dbReference>
<keyword evidence="6" id="KW-0175">Coiled coil</keyword>
<dbReference type="PANTHER" id="PTHR32089:SF112">
    <property type="entry name" value="LYSOZYME-LIKE PROTEIN-RELATED"/>
    <property type="match status" value="1"/>
</dbReference>
<dbReference type="Pfam" id="PF00672">
    <property type="entry name" value="HAMP"/>
    <property type="match status" value="1"/>
</dbReference>
<evidence type="ECO:0000313" key="12">
    <source>
        <dbReference type="Proteomes" id="UP000315252"/>
    </source>
</evidence>
<keyword evidence="12" id="KW-1185">Reference proteome</keyword>
<comment type="similarity">
    <text evidence="4">Belongs to the methyl-accepting chemotaxis (MCP) protein family.</text>
</comment>
<dbReference type="PRINTS" id="PR00260">
    <property type="entry name" value="CHEMTRNSDUCR"/>
</dbReference>
<evidence type="ECO:0000256" key="5">
    <source>
        <dbReference type="PROSITE-ProRule" id="PRU00284"/>
    </source>
</evidence>
<evidence type="ECO:0000256" key="6">
    <source>
        <dbReference type="SAM" id="Coils"/>
    </source>
</evidence>
<dbReference type="Gene3D" id="1.10.8.500">
    <property type="entry name" value="HAMP domain in histidine kinase"/>
    <property type="match status" value="1"/>
</dbReference>
<evidence type="ECO:0000259" key="8">
    <source>
        <dbReference type="PROSITE" id="PS50111"/>
    </source>
</evidence>
<dbReference type="SUPFAM" id="SSF58104">
    <property type="entry name" value="Methyl-accepting chemotaxis protein (MCP) signaling domain"/>
    <property type="match status" value="1"/>
</dbReference>
<dbReference type="GO" id="GO:0007165">
    <property type="term" value="P:signal transduction"/>
    <property type="evidence" value="ECO:0007669"/>
    <property type="project" value="UniProtKB-KW"/>
</dbReference>
<keyword evidence="7" id="KW-0812">Transmembrane</keyword>
<evidence type="ECO:0000256" key="2">
    <source>
        <dbReference type="ARBA" id="ARBA00022519"/>
    </source>
</evidence>
<keyword evidence="7" id="KW-1133">Transmembrane helix</keyword>
<dbReference type="OrthoDB" id="3378718at2"/>
<evidence type="ECO:0000256" key="3">
    <source>
        <dbReference type="ARBA" id="ARBA00023224"/>
    </source>
</evidence>
<feature type="domain" description="T-SNARE coiled-coil homology" evidence="9">
    <location>
        <begin position="872"/>
        <end position="934"/>
    </location>
</feature>
<dbReference type="SUPFAM" id="SSF141371">
    <property type="entry name" value="PilZ domain-like"/>
    <property type="match status" value="1"/>
</dbReference>
<keyword evidence="2" id="KW-0997">Cell inner membrane</keyword>
<dbReference type="Gene3D" id="1.10.287.950">
    <property type="entry name" value="Methyl-accepting chemotaxis protein"/>
    <property type="match status" value="1"/>
</dbReference>
<feature type="transmembrane region" description="Helical" evidence="7">
    <location>
        <begin position="601"/>
        <end position="623"/>
    </location>
</feature>
<dbReference type="Pfam" id="PF07238">
    <property type="entry name" value="PilZ"/>
    <property type="match status" value="1"/>
</dbReference>
<feature type="transmembrane region" description="Helical" evidence="7">
    <location>
        <begin position="12"/>
        <end position="36"/>
    </location>
</feature>
<evidence type="ECO:0000259" key="9">
    <source>
        <dbReference type="PROSITE" id="PS50192"/>
    </source>
</evidence>
<dbReference type="AlphaFoldDB" id="A0A545TKE4"/>
<dbReference type="EMBL" id="VHSH01000007">
    <property type="protein sequence ID" value="TQV77685.1"/>
    <property type="molecule type" value="Genomic_DNA"/>
</dbReference>
<feature type="coiled-coil region" evidence="6">
    <location>
        <begin position="673"/>
        <end position="705"/>
    </location>
</feature>
<dbReference type="InterPro" id="IPR009875">
    <property type="entry name" value="PilZ_domain"/>
</dbReference>
<gene>
    <name evidence="11" type="ORF">FKG95_19155</name>
</gene>
<dbReference type="Proteomes" id="UP000315252">
    <property type="component" value="Unassembled WGS sequence"/>
</dbReference>
<name>A0A545TKE4_9PROT</name>
<reference evidence="11 12" key="1">
    <citation type="submission" date="2019-06" db="EMBL/GenBank/DDBJ databases">
        <title>Whole genome sequence for Rhodospirillaceae sp. R148.</title>
        <authorList>
            <person name="Wang G."/>
        </authorList>
    </citation>
    <scope>NUCLEOTIDE SEQUENCE [LARGE SCALE GENOMIC DNA]</scope>
    <source>
        <strain evidence="11 12">R148</strain>
    </source>
</reference>
<dbReference type="SMART" id="SM00283">
    <property type="entry name" value="MA"/>
    <property type="match status" value="1"/>
</dbReference>
<dbReference type="SMART" id="SM00304">
    <property type="entry name" value="HAMP"/>
    <property type="match status" value="1"/>
</dbReference>
<dbReference type="GO" id="GO:0005886">
    <property type="term" value="C:plasma membrane"/>
    <property type="evidence" value="ECO:0007669"/>
    <property type="project" value="UniProtKB-SubCell"/>
</dbReference>
<comment type="caution">
    <text evidence="11">The sequence shown here is derived from an EMBL/GenBank/DDBJ whole genome shotgun (WGS) entry which is preliminary data.</text>
</comment>
<protein>
    <submittedName>
        <fullName evidence="11">HAMP domain-containing protein</fullName>
    </submittedName>
</protein>
<keyword evidence="7" id="KW-0472">Membrane</keyword>
<evidence type="ECO:0000259" key="10">
    <source>
        <dbReference type="PROSITE" id="PS50885"/>
    </source>
</evidence>
<evidence type="ECO:0000313" key="11">
    <source>
        <dbReference type="EMBL" id="TQV77685.1"/>
    </source>
</evidence>
<dbReference type="Pfam" id="PF00015">
    <property type="entry name" value="MCPsignal"/>
    <property type="match status" value="1"/>
</dbReference>
<evidence type="ECO:0000256" key="7">
    <source>
        <dbReference type="SAM" id="Phobius"/>
    </source>
</evidence>
<keyword evidence="2" id="KW-1003">Cell membrane</keyword>
<dbReference type="CDD" id="cd06225">
    <property type="entry name" value="HAMP"/>
    <property type="match status" value="1"/>
</dbReference>
<dbReference type="PROSITE" id="PS50111">
    <property type="entry name" value="CHEMOTAXIS_TRANSDUC_2"/>
    <property type="match status" value="1"/>
</dbReference>
<dbReference type="InterPro" id="IPR000727">
    <property type="entry name" value="T_SNARE_dom"/>
</dbReference>
<feature type="domain" description="HAMP" evidence="10">
    <location>
        <begin position="624"/>
        <end position="677"/>
    </location>
</feature>
<dbReference type="InterPro" id="IPR004090">
    <property type="entry name" value="Chemotax_Me-accpt_rcpt"/>
</dbReference>
<dbReference type="PROSITE" id="PS50192">
    <property type="entry name" value="T_SNARE"/>
    <property type="match status" value="1"/>
</dbReference>
<sequence>MKTARLFTIRNSLFVICSVLIATVAYFAVSSMLSALEDRRVAERNTFNNALTDLLVISAGNWAVERGVTNAALHNANPVSQELKTIIEARRQAADGAYREVLDQIRTHFSFGDVEPALQKTEAAYAKVLAARQKADAALAQPLTARDPAVTAGWLPGMTSLILESQALRIAVTNTQTSSDSVSQLAALKHFSWVMSEYGGRERAIVGGVIAGGKSMSPEQLRTLSGYRGRVETAWDTVRDIARVPSLEASLASAIEAAQQGYFGSFEGVRDSVYHAGTNSAAYQLTTIEWIDASTAAIDSLLALDAAISRSWLDYAVGLEGRELSDNLTIAAGNWAVERGVTNSGLHSVTPAGDALLKKIQTRRAAADAAFVAAMDQLAGWDDFKGKDKFVSDLKADFAALQSLRAEADAALAQEKADRPSALLSNWLPTASRLIIRSQKAMVAATNALGERDPKLALLLLMRHDTWIMSEFAGRERAIMGGIIGSRLPMSAAQIKTLATYRGRVDYAWDEVQLSAENDLVPAEVKDAVAQARAHFFGSFEEIRQGLYRQATETADYPISSAEWIETATNAIDGLLAIQSAISATSESATSLSESNATRTVVLAGLILSIMIAIGGVTAWVVIFRITRPINGMTSAMMQLARGNADMEIPSVGRADEIGDMADAVLIFKENAKKAELLAVKEQEAEAKKNEDEKLKTELLALSDRLDEEIKSVMVETSSQADGMKKSSTEMGEIIGRLTDRSSSVSDGATQANESIQTVASAAEELSASISEITRQVGQSSTIVQKAAVEADRTDAIVGGLAESAQKIGDVVNLIQDIAEQTNLLALNATIEAARAGDAGKGFAVVANEVKNLATQTARATDEISSQIGSIRSETEGAVNAIRVITETIKEVNTISETISNAVEQQSEATQEISASVQSSVRHMGDVSGQMTDVASEAAQVNERSDSVLSSAEATLSNMDVLDKRMGAVLTDLRESAVGNRRKDPRYEVNWPVVVNCDGGTMNAQARDMSLGGALLTSDDDLPGCECLSLRIGDMSEMISVSVVNRSERGIHIKFDESDQTKALIGDLLERSLLSSDSRMVA</sequence>
<dbReference type="InterPro" id="IPR003660">
    <property type="entry name" value="HAMP_dom"/>
</dbReference>
<evidence type="ECO:0000256" key="4">
    <source>
        <dbReference type="ARBA" id="ARBA00029447"/>
    </source>
</evidence>
<comment type="subcellular location">
    <subcellularLocation>
        <location evidence="1">Cell inner membrane</location>
        <topology evidence="1">Multi-pass membrane protein</topology>
    </subcellularLocation>
</comment>
<dbReference type="GO" id="GO:0006935">
    <property type="term" value="P:chemotaxis"/>
    <property type="evidence" value="ECO:0007669"/>
    <property type="project" value="InterPro"/>
</dbReference>